<reference evidence="1 2" key="1">
    <citation type="submission" date="2023-02" db="EMBL/GenBank/DDBJ databases">
        <title>LHISI_Scaffold_Assembly.</title>
        <authorList>
            <person name="Stuart O.P."/>
            <person name="Cleave R."/>
            <person name="Magrath M.J.L."/>
            <person name="Mikheyev A.S."/>
        </authorList>
    </citation>
    <scope>NUCLEOTIDE SEQUENCE [LARGE SCALE GENOMIC DNA]</scope>
    <source>
        <strain evidence="1">Daus_M_001</strain>
        <tissue evidence="1">Leg muscle</tissue>
    </source>
</reference>
<dbReference type="Gene3D" id="3.30.70.270">
    <property type="match status" value="1"/>
</dbReference>
<dbReference type="EMBL" id="JARBHB010000009">
    <property type="protein sequence ID" value="KAJ8875624.1"/>
    <property type="molecule type" value="Genomic_DNA"/>
</dbReference>
<name>A0ABQ9GUE4_9NEOP</name>
<evidence type="ECO:0000313" key="1">
    <source>
        <dbReference type="EMBL" id="KAJ8875624.1"/>
    </source>
</evidence>
<gene>
    <name evidence="1" type="ORF">PR048_023520</name>
</gene>
<dbReference type="Proteomes" id="UP001159363">
    <property type="component" value="Chromosome 8"/>
</dbReference>
<keyword evidence="2" id="KW-1185">Reference proteome</keyword>
<organism evidence="1 2">
    <name type="scientific">Dryococelus australis</name>
    <dbReference type="NCBI Taxonomy" id="614101"/>
    <lineage>
        <taxon>Eukaryota</taxon>
        <taxon>Metazoa</taxon>
        <taxon>Ecdysozoa</taxon>
        <taxon>Arthropoda</taxon>
        <taxon>Hexapoda</taxon>
        <taxon>Insecta</taxon>
        <taxon>Pterygota</taxon>
        <taxon>Neoptera</taxon>
        <taxon>Polyneoptera</taxon>
        <taxon>Phasmatodea</taxon>
        <taxon>Verophasmatodea</taxon>
        <taxon>Anareolatae</taxon>
        <taxon>Phasmatidae</taxon>
        <taxon>Eurycanthinae</taxon>
        <taxon>Dryococelus</taxon>
    </lineage>
</organism>
<sequence>MYIVKNLKEPLLGRPAVEALAMLQWIEEVGYYTNATQEKNTPKLFWGLGLMKVLYEIRQRGDAQTGSDEKSHNENLDRVLKKIEAAGITLNDKCMFTKSRVKFQGDTVSNKRIDADPAKQRGHSIDEKAAIY</sequence>
<proteinExistence type="predicted"/>
<dbReference type="InterPro" id="IPR043128">
    <property type="entry name" value="Rev_trsase/Diguanyl_cyclase"/>
</dbReference>
<accession>A0ABQ9GUE4</accession>
<comment type="caution">
    <text evidence="1">The sequence shown here is derived from an EMBL/GenBank/DDBJ whole genome shotgun (WGS) entry which is preliminary data.</text>
</comment>
<evidence type="ECO:0000313" key="2">
    <source>
        <dbReference type="Proteomes" id="UP001159363"/>
    </source>
</evidence>
<protein>
    <submittedName>
        <fullName evidence="1">Uncharacterized protein</fullName>
    </submittedName>
</protein>